<dbReference type="AlphaFoldDB" id="A0AAJ1EPZ7"/>
<dbReference type="Proteomes" id="UP001211731">
    <property type="component" value="Unassembled WGS sequence"/>
</dbReference>
<feature type="region of interest" description="Disordered" evidence="1">
    <location>
        <begin position="95"/>
        <end position="123"/>
    </location>
</feature>
<evidence type="ECO:0000313" key="5">
    <source>
        <dbReference type="Proteomes" id="UP001297422"/>
    </source>
</evidence>
<reference evidence="3" key="2">
    <citation type="submission" date="2023-01" db="EMBL/GenBank/DDBJ databases">
        <title>Human gut microbiome strain richness.</title>
        <authorList>
            <person name="Chen-Liaw A."/>
        </authorList>
    </citation>
    <scope>NUCLEOTIDE SEQUENCE</scope>
    <source>
        <strain evidence="4">1001217st1_A9_1001217B_191108</strain>
        <strain evidence="3">RTP21484st1_H11_RTP21484_190118</strain>
    </source>
</reference>
<dbReference type="InterPro" id="IPR014710">
    <property type="entry name" value="RmlC-like_jellyroll"/>
</dbReference>
<dbReference type="GeneID" id="69256518"/>
<dbReference type="RefSeq" id="WP_225084182.1">
    <property type="nucleotide sequence ID" value="NZ_AP031446.1"/>
</dbReference>
<proteinExistence type="predicted"/>
<feature type="compositionally biased region" description="Basic and acidic residues" evidence="1">
    <location>
        <begin position="103"/>
        <end position="123"/>
    </location>
</feature>
<dbReference type="Proteomes" id="UP001297422">
    <property type="component" value="Unassembled WGS sequence"/>
</dbReference>
<dbReference type="Gene3D" id="2.60.120.10">
    <property type="entry name" value="Jelly Rolls"/>
    <property type="match status" value="1"/>
</dbReference>
<name>A0AAJ1EPZ7_MEDGN</name>
<comment type="caution">
    <text evidence="2">The sequence shown here is derived from an EMBL/GenBank/DDBJ whole genome shotgun (WGS) entry which is preliminary data.</text>
</comment>
<evidence type="ECO:0000256" key="1">
    <source>
        <dbReference type="SAM" id="MobiDB-lite"/>
    </source>
</evidence>
<evidence type="ECO:0000313" key="3">
    <source>
        <dbReference type="EMBL" id="MDB8687711.1"/>
    </source>
</evidence>
<evidence type="ECO:0000313" key="2">
    <source>
        <dbReference type="EMBL" id="MCB5493176.1"/>
    </source>
</evidence>
<dbReference type="Proteomes" id="UP001212160">
    <property type="component" value="Unassembled WGS sequence"/>
</dbReference>
<dbReference type="EMBL" id="JAJBNC010000006">
    <property type="protein sequence ID" value="MCB5493176.1"/>
    <property type="molecule type" value="Genomic_DNA"/>
</dbReference>
<sequence>MEYEMIIQALTDCEVYKMSYPTLKKIATENGTFAGELLRENCDFIGYMFFDSINQTFEPCLARICDILYLYLTKVHPLSAKIPLSQSELASIAGASTAQMERSISDPEKRRDLRYLPKTNRDT</sequence>
<dbReference type="EMBL" id="JAQMLR010000005">
    <property type="protein sequence ID" value="MDB8738572.1"/>
    <property type="molecule type" value="Genomic_DNA"/>
</dbReference>
<evidence type="ECO:0000313" key="4">
    <source>
        <dbReference type="EMBL" id="MDB8738572.1"/>
    </source>
</evidence>
<protein>
    <submittedName>
        <fullName evidence="2">Uncharacterized protein</fullName>
    </submittedName>
</protein>
<accession>A0AAJ1EPZ7</accession>
<dbReference type="EMBL" id="JAQMLA010000047">
    <property type="protein sequence ID" value="MDB8687711.1"/>
    <property type="molecule type" value="Genomic_DNA"/>
</dbReference>
<organism evidence="2 5">
    <name type="scientific">Mediterraneibacter gnavus</name>
    <name type="common">Ruminococcus gnavus</name>
    <dbReference type="NCBI Taxonomy" id="33038"/>
    <lineage>
        <taxon>Bacteria</taxon>
        <taxon>Bacillati</taxon>
        <taxon>Bacillota</taxon>
        <taxon>Clostridia</taxon>
        <taxon>Lachnospirales</taxon>
        <taxon>Lachnospiraceae</taxon>
        <taxon>Mediterraneibacter</taxon>
    </lineage>
</organism>
<gene>
    <name evidence="2" type="ORF">LIQ10_05385</name>
    <name evidence="4" type="ORF">PNU63_07255</name>
    <name evidence="3" type="ORF">PNW85_13720</name>
</gene>
<reference evidence="2" key="1">
    <citation type="submission" date="2021-10" db="EMBL/GenBank/DDBJ databases">
        <title>Collection of gut derived symbiotic bacterial strains cultured from healthy donors.</title>
        <authorList>
            <person name="Lin H."/>
            <person name="Littmann E."/>
            <person name="Claire K."/>
            <person name="Pamer E."/>
        </authorList>
    </citation>
    <scope>NUCLEOTIDE SEQUENCE</scope>
    <source>
        <strain evidence="2">MSK.23.4</strain>
    </source>
</reference>